<dbReference type="EMBL" id="JANFVX010000006">
    <property type="protein sequence ID" value="MCW0344051.1"/>
    <property type="molecule type" value="Genomic_DNA"/>
</dbReference>
<dbReference type="AlphaFoldDB" id="A0AAJ1FRG2"/>
<evidence type="ECO:0000313" key="2">
    <source>
        <dbReference type="Proteomes" id="UP001208888"/>
    </source>
</evidence>
<sequence length="57" mass="6497">MFPVGIIVSKETVDLCMLYDGMKGRVKTRNIRNDSSAVAHLLRCSGFSTAVRRMFMW</sequence>
<gene>
    <name evidence="1" type="ORF">NB703_002144</name>
</gene>
<organism evidence="1 2">
    <name type="scientific">Pantoea ananas</name>
    <name type="common">Erwinia uredovora</name>
    <dbReference type="NCBI Taxonomy" id="553"/>
    <lineage>
        <taxon>Bacteria</taxon>
        <taxon>Pseudomonadati</taxon>
        <taxon>Pseudomonadota</taxon>
        <taxon>Gammaproteobacteria</taxon>
        <taxon>Enterobacterales</taxon>
        <taxon>Erwiniaceae</taxon>
        <taxon>Pantoea</taxon>
    </lineage>
</organism>
<accession>A0AAJ1FRG2</accession>
<name>A0AAJ1FRG2_PANAN</name>
<protein>
    <submittedName>
        <fullName evidence="1">Uncharacterized protein</fullName>
    </submittedName>
</protein>
<evidence type="ECO:0000313" key="1">
    <source>
        <dbReference type="EMBL" id="MCW0344051.1"/>
    </source>
</evidence>
<comment type="caution">
    <text evidence="1">The sequence shown here is derived from an EMBL/GenBank/DDBJ whole genome shotgun (WGS) entry which is preliminary data.</text>
</comment>
<reference evidence="1" key="1">
    <citation type="submission" date="2022-06" db="EMBL/GenBank/DDBJ databases">
        <title>Dynamics of rice microbiomes reveals core vertical transmitted seed endophytes.</title>
        <authorList>
            <person name="Liao K."/>
            <person name="Zhang X."/>
        </authorList>
    </citation>
    <scope>NUCLEOTIDE SEQUENCE</scope>
    <source>
        <strain evidence="1">JT1-17</strain>
    </source>
</reference>
<dbReference type="Proteomes" id="UP001208888">
    <property type="component" value="Unassembled WGS sequence"/>
</dbReference>
<proteinExistence type="predicted"/>